<evidence type="ECO:0000313" key="3">
    <source>
        <dbReference type="Proteomes" id="UP001501257"/>
    </source>
</evidence>
<evidence type="ECO:0000259" key="1">
    <source>
        <dbReference type="Pfam" id="PF04101"/>
    </source>
</evidence>
<feature type="domain" description="Glycosyl transferase family 28 C-terminal" evidence="1">
    <location>
        <begin position="237"/>
        <end position="321"/>
    </location>
</feature>
<dbReference type="Gene3D" id="3.40.50.2000">
    <property type="entry name" value="Glycogen Phosphorylase B"/>
    <property type="match status" value="1"/>
</dbReference>
<comment type="caution">
    <text evidence="2">The sequence shown here is derived from an EMBL/GenBank/DDBJ whole genome shotgun (WGS) entry which is preliminary data.</text>
</comment>
<gene>
    <name evidence="2" type="ORF">GCM10025778_35390</name>
</gene>
<dbReference type="SUPFAM" id="SSF53756">
    <property type="entry name" value="UDP-Glycosyltransferase/glycogen phosphorylase"/>
    <property type="match status" value="1"/>
</dbReference>
<reference evidence="3" key="1">
    <citation type="journal article" date="2019" name="Int. J. Syst. Evol. Microbiol.">
        <title>The Global Catalogue of Microorganisms (GCM) 10K type strain sequencing project: providing services to taxonomists for standard genome sequencing and annotation.</title>
        <authorList>
            <consortium name="The Broad Institute Genomics Platform"/>
            <consortium name="The Broad Institute Genome Sequencing Center for Infectious Disease"/>
            <person name="Wu L."/>
            <person name="Ma J."/>
        </authorList>
    </citation>
    <scope>NUCLEOTIDE SEQUENCE [LARGE SCALE GENOMIC DNA]</scope>
    <source>
        <strain evidence="3">JCM 18952</strain>
    </source>
</reference>
<dbReference type="PANTHER" id="PTHR21015:SF22">
    <property type="entry name" value="GLYCOSYLTRANSFERASE"/>
    <property type="match status" value="1"/>
</dbReference>
<keyword evidence="3" id="KW-1185">Reference proteome</keyword>
<sequence length="351" mass="38250">MNFKVSYYAHHFGTGHVRHARRLTELEGLSVQVASTGPRRNDLLPAVADYVALPPDAGPDIPVGRMREDDYLHYAPVGPAIQQRFSMLNQAWARFAPDVVMVDVSVEVALFARLSGYPVAFRRMPGNRQDHAHQLAYALSDALFGYFPASLEDPEHLEAFGDKSHYLAVPQPKVDPFLQTRSTGSRRSVVVQTSLAASIPVRYLAAAAASSPGWQWDVVGSVDGTGSRLPENMRLHGVLPDPGPILRSADVVISSAGHNAVVAAAESGKPVLLIPEARPHDEQLHFARALNRSATVAYLESWDLPTNWERTLDEVVASDPHALSNSLFVPRTSFAATVESMLSACIHQARA</sequence>
<proteinExistence type="predicted"/>
<accession>A0ABP9TVR5</accession>
<name>A0ABP9TVR5_9MICC</name>
<dbReference type="Proteomes" id="UP001501257">
    <property type="component" value="Unassembled WGS sequence"/>
</dbReference>
<dbReference type="PANTHER" id="PTHR21015">
    <property type="entry name" value="UDP-N-ACETYLGLUCOSAMINE--N-ACETYLMURAMYL-(PENTAPEPTIDE) PYROPHOSPHORYL-UNDECAPRENOL N-ACETYLGLUCOSAMINE TRANSFERASE 1"/>
    <property type="match status" value="1"/>
</dbReference>
<dbReference type="Pfam" id="PF04101">
    <property type="entry name" value="Glyco_tran_28_C"/>
    <property type="match status" value="1"/>
</dbReference>
<protein>
    <recommendedName>
        <fullName evidence="1">Glycosyl transferase family 28 C-terminal domain-containing protein</fullName>
    </recommendedName>
</protein>
<dbReference type="EMBL" id="BAABLK010000092">
    <property type="protein sequence ID" value="GAA5229000.1"/>
    <property type="molecule type" value="Genomic_DNA"/>
</dbReference>
<evidence type="ECO:0000313" key="2">
    <source>
        <dbReference type="EMBL" id="GAA5229000.1"/>
    </source>
</evidence>
<dbReference type="InterPro" id="IPR007235">
    <property type="entry name" value="Glyco_trans_28_C"/>
</dbReference>
<organism evidence="2 3">
    <name type="scientific">Paeniglutamicibacter antarcticus</name>
    <dbReference type="NCBI Taxonomy" id="494023"/>
    <lineage>
        <taxon>Bacteria</taxon>
        <taxon>Bacillati</taxon>
        <taxon>Actinomycetota</taxon>
        <taxon>Actinomycetes</taxon>
        <taxon>Micrococcales</taxon>
        <taxon>Micrococcaceae</taxon>
        <taxon>Paeniglutamicibacter</taxon>
    </lineage>
</organism>